<feature type="compositionally biased region" description="Basic residues" evidence="4">
    <location>
        <begin position="1"/>
        <end position="10"/>
    </location>
</feature>
<dbReference type="EMBL" id="DS995703">
    <property type="protein sequence ID" value="EEQ30230.1"/>
    <property type="molecule type" value="Genomic_DNA"/>
</dbReference>
<dbReference type="GeneID" id="9225070"/>
<dbReference type="STRING" id="554155.C5FKK8"/>
<dbReference type="GO" id="GO:0016491">
    <property type="term" value="F:oxidoreductase activity"/>
    <property type="evidence" value="ECO:0007669"/>
    <property type="project" value="UniProtKB-KW"/>
</dbReference>
<gene>
    <name evidence="5" type="ORF">MCYG_03049</name>
</gene>
<evidence type="ECO:0000256" key="1">
    <source>
        <dbReference type="ARBA" id="ARBA00006484"/>
    </source>
</evidence>
<evidence type="ECO:0000256" key="2">
    <source>
        <dbReference type="ARBA" id="ARBA00022857"/>
    </source>
</evidence>
<dbReference type="PANTHER" id="PTHR24320:SF282">
    <property type="entry name" value="WW DOMAIN-CONTAINING OXIDOREDUCTASE"/>
    <property type="match status" value="1"/>
</dbReference>
<proteinExistence type="inferred from homology"/>
<dbReference type="PANTHER" id="PTHR24320">
    <property type="entry name" value="RETINOL DEHYDROGENASE"/>
    <property type="match status" value="1"/>
</dbReference>
<keyword evidence="6" id="KW-1185">Reference proteome</keyword>
<evidence type="ECO:0000313" key="5">
    <source>
        <dbReference type="EMBL" id="EEQ30230.1"/>
    </source>
</evidence>
<name>C5FKK8_ARTOC</name>
<dbReference type="SUPFAM" id="SSF51735">
    <property type="entry name" value="NAD(P)-binding Rossmann-fold domains"/>
    <property type="match status" value="1"/>
</dbReference>
<evidence type="ECO:0000256" key="3">
    <source>
        <dbReference type="ARBA" id="ARBA00023002"/>
    </source>
</evidence>
<dbReference type="InterPro" id="IPR036291">
    <property type="entry name" value="NAD(P)-bd_dom_sf"/>
</dbReference>
<accession>C5FKK8</accession>
<dbReference type="VEuPathDB" id="FungiDB:MCYG_03049"/>
<dbReference type="Gene3D" id="3.40.50.720">
    <property type="entry name" value="NAD(P)-binding Rossmann-like Domain"/>
    <property type="match status" value="1"/>
</dbReference>
<reference evidence="6" key="1">
    <citation type="journal article" date="2012" name="MBio">
        <title>Comparative genome analysis of Trichophyton rubrum and related dermatophytes reveals candidate genes involved in infection.</title>
        <authorList>
            <person name="Martinez D.A."/>
            <person name="Oliver B.G."/>
            <person name="Graeser Y."/>
            <person name="Goldberg J.M."/>
            <person name="Li W."/>
            <person name="Martinez-Rossi N.M."/>
            <person name="Monod M."/>
            <person name="Shelest E."/>
            <person name="Barton R.C."/>
            <person name="Birch E."/>
            <person name="Brakhage A.A."/>
            <person name="Chen Z."/>
            <person name="Gurr S.J."/>
            <person name="Heiman D."/>
            <person name="Heitman J."/>
            <person name="Kosti I."/>
            <person name="Rossi A."/>
            <person name="Saif S."/>
            <person name="Samalova M."/>
            <person name="Saunders C.W."/>
            <person name="Shea T."/>
            <person name="Summerbell R.C."/>
            <person name="Xu J."/>
            <person name="Young S."/>
            <person name="Zeng Q."/>
            <person name="Birren B.W."/>
            <person name="Cuomo C.A."/>
            <person name="White T.C."/>
        </authorList>
    </citation>
    <scope>NUCLEOTIDE SEQUENCE [LARGE SCALE GENOMIC DNA]</scope>
    <source>
        <strain evidence="6">ATCC MYA-4605 / CBS 113480</strain>
    </source>
</reference>
<dbReference type="Proteomes" id="UP000002035">
    <property type="component" value="Unassembled WGS sequence"/>
</dbReference>
<protein>
    <submittedName>
        <fullName evidence="5">Retinol dehydrogenase 11</fullName>
    </submittedName>
</protein>
<dbReference type="AlphaFoldDB" id="C5FKK8"/>
<dbReference type="Pfam" id="PF00106">
    <property type="entry name" value="adh_short"/>
    <property type="match status" value="1"/>
</dbReference>
<sequence length="384" mass="42652">MSEIPHRRKAGIPSAHSPAAHEHETSKGCQQPGNTIVRALQELVALLTLTRVVLAHPLETSRLAVLGILQFAKQIYGSAFRPDRNIIDQSGKVILITGGNTGLGMETVLELVKHQPARIYLAARNERKAWEAINFIQFQLTYEADIRYLPLDLSSFKSIREAVRLFTSECDRLDTLILNAGVMGMDSYTTVDGYEVQFGTNYMGHFLLTSLLIPTLRRTASKPGSDVRVLSISSAAWQMAPSSPSTLLSLMTSSNGEILRCNRWTRYGISKAANILLASELARRYPEIMSVSVHPGVILTGLYEQGKAATPVLRYSLPFLILFASSRKNGALNHLWAAGCTRSLLRNGEYYSPVGVRSLGNQLVHDEDTARRLWEWSEEQARQN</sequence>
<organism evidence="5 6">
    <name type="scientific">Arthroderma otae (strain ATCC MYA-4605 / CBS 113480)</name>
    <name type="common">Microsporum canis</name>
    <dbReference type="NCBI Taxonomy" id="554155"/>
    <lineage>
        <taxon>Eukaryota</taxon>
        <taxon>Fungi</taxon>
        <taxon>Dikarya</taxon>
        <taxon>Ascomycota</taxon>
        <taxon>Pezizomycotina</taxon>
        <taxon>Eurotiomycetes</taxon>
        <taxon>Eurotiomycetidae</taxon>
        <taxon>Onygenales</taxon>
        <taxon>Arthrodermataceae</taxon>
        <taxon>Microsporum</taxon>
    </lineage>
</organism>
<comment type="similarity">
    <text evidence="1">Belongs to the short-chain dehydrogenases/reductases (SDR) family.</text>
</comment>
<dbReference type="OrthoDB" id="191139at2759"/>
<keyword evidence="2" id="KW-0521">NADP</keyword>
<feature type="region of interest" description="Disordered" evidence="4">
    <location>
        <begin position="1"/>
        <end position="32"/>
    </location>
</feature>
<dbReference type="InterPro" id="IPR002347">
    <property type="entry name" value="SDR_fam"/>
</dbReference>
<dbReference type="PRINTS" id="PR00081">
    <property type="entry name" value="GDHRDH"/>
</dbReference>
<evidence type="ECO:0000313" key="6">
    <source>
        <dbReference type="Proteomes" id="UP000002035"/>
    </source>
</evidence>
<dbReference type="OMA" id="FTELMRY"/>
<evidence type="ECO:0000256" key="4">
    <source>
        <dbReference type="SAM" id="MobiDB-lite"/>
    </source>
</evidence>
<keyword evidence="3" id="KW-0560">Oxidoreductase</keyword>
<dbReference type="RefSeq" id="XP_002847543.1">
    <property type="nucleotide sequence ID" value="XM_002847497.1"/>
</dbReference>
<dbReference type="HOGENOM" id="CLU_010194_44_6_1"/>
<dbReference type="eggNOG" id="KOG1208">
    <property type="taxonomic scope" value="Eukaryota"/>
</dbReference>